<dbReference type="Gene3D" id="3.10.20.90">
    <property type="entry name" value="Phosphatidylinositol 3-kinase Catalytic Subunit, Chain A, domain 1"/>
    <property type="match status" value="1"/>
</dbReference>
<reference evidence="3 4" key="1">
    <citation type="journal article" date="2018" name="Nat. Genet.">
        <title>The Rosa genome provides new insights in the design of modern roses.</title>
        <authorList>
            <person name="Bendahmane M."/>
        </authorList>
    </citation>
    <scope>NUCLEOTIDE SEQUENCE [LARGE SCALE GENOMIC DNA]</scope>
    <source>
        <strain evidence="4">cv. Old Blush</strain>
    </source>
</reference>
<dbReference type="PANTHER" id="PTHR10666">
    <property type="entry name" value="UBIQUITIN"/>
    <property type="match status" value="1"/>
</dbReference>
<comment type="caution">
    <text evidence="3">The sequence shown here is derived from an EMBL/GenBank/DDBJ whole genome shotgun (WGS) entry which is preliminary data.</text>
</comment>
<dbReference type="Gramene" id="PRQ58421">
    <property type="protein sequence ID" value="PRQ58421"/>
    <property type="gene ID" value="RchiOBHm_Chr1g0359151"/>
</dbReference>
<dbReference type="EMBL" id="PDCK01000039">
    <property type="protein sequence ID" value="PRQ58421.1"/>
    <property type="molecule type" value="Genomic_DNA"/>
</dbReference>
<keyword evidence="1" id="KW-1017">Isopeptide bond</keyword>
<dbReference type="SMART" id="SM00213">
    <property type="entry name" value="UBQ"/>
    <property type="match status" value="1"/>
</dbReference>
<evidence type="ECO:0000313" key="4">
    <source>
        <dbReference type="Proteomes" id="UP000238479"/>
    </source>
</evidence>
<protein>
    <submittedName>
        <fullName evidence="3">Putative ubiquitin</fullName>
    </submittedName>
</protein>
<dbReference type="PRINTS" id="PR00348">
    <property type="entry name" value="UBIQUITIN"/>
</dbReference>
<dbReference type="InterPro" id="IPR050158">
    <property type="entry name" value="Ubiquitin_ubiquitin-like"/>
</dbReference>
<feature type="domain" description="Ubiquitin-like" evidence="2">
    <location>
        <begin position="1"/>
        <end position="60"/>
    </location>
</feature>
<dbReference type="InterPro" id="IPR000626">
    <property type="entry name" value="Ubiquitin-like_dom"/>
</dbReference>
<accession>A0A2P6SIA9</accession>
<gene>
    <name evidence="3" type="ORF">RchiOBHm_Chr1g0359151</name>
</gene>
<dbReference type="STRING" id="74649.A0A2P6SIA9"/>
<keyword evidence="4" id="KW-1185">Reference proteome</keyword>
<organism evidence="3 4">
    <name type="scientific">Rosa chinensis</name>
    <name type="common">China rose</name>
    <dbReference type="NCBI Taxonomy" id="74649"/>
    <lineage>
        <taxon>Eukaryota</taxon>
        <taxon>Viridiplantae</taxon>
        <taxon>Streptophyta</taxon>
        <taxon>Embryophyta</taxon>
        <taxon>Tracheophyta</taxon>
        <taxon>Spermatophyta</taxon>
        <taxon>Magnoliopsida</taxon>
        <taxon>eudicotyledons</taxon>
        <taxon>Gunneridae</taxon>
        <taxon>Pentapetalae</taxon>
        <taxon>rosids</taxon>
        <taxon>fabids</taxon>
        <taxon>Rosales</taxon>
        <taxon>Rosaceae</taxon>
        <taxon>Rosoideae</taxon>
        <taxon>Rosoideae incertae sedis</taxon>
        <taxon>Rosa</taxon>
    </lineage>
</organism>
<evidence type="ECO:0000313" key="3">
    <source>
        <dbReference type="EMBL" id="PRQ58421.1"/>
    </source>
</evidence>
<dbReference type="AlphaFoldDB" id="A0A2P6SIA9"/>
<evidence type="ECO:0000259" key="2">
    <source>
        <dbReference type="PROSITE" id="PS50053"/>
    </source>
</evidence>
<evidence type="ECO:0000256" key="1">
    <source>
        <dbReference type="ARBA" id="ARBA00022499"/>
    </source>
</evidence>
<dbReference type="Proteomes" id="UP000238479">
    <property type="component" value="Chromosome 1"/>
</dbReference>
<dbReference type="InterPro" id="IPR029071">
    <property type="entry name" value="Ubiquitin-like_domsf"/>
</dbReference>
<proteinExistence type="predicted"/>
<dbReference type="Pfam" id="PF00240">
    <property type="entry name" value="ubiquitin"/>
    <property type="match status" value="1"/>
</dbReference>
<dbReference type="PROSITE" id="PS50053">
    <property type="entry name" value="UBIQUITIN_2"/>
    <property type="match status" value="1"/>
</dbReference>
<name>A0A2P6SIA9_ROSCH</name>
<dbReference type="GO" id="GO:0003729">
    <property type="term" value="F:mRNA binding"/>
    <property type="evidence" value="ECO:0007669"/>
    <property type="project" value="UniProtKB-ARBA"/>
</dbReference>
<dbReference type="InterPro" id="IPR019956">
    <property type="entry name" value="Ubiquitin_dom"/>
</dbReference>
<dbReference type="SUPFAM" id="SSF54236">
    <property type="entry name" value="Ubiquitin-like"/>
    <property type="match status" value="1"/>
</dbReference>
<sequence length="84" mass="9267">MGGRSIILFVERSDTIHDVKAKIQERVGVPPSRQRLIFAGRQLEGGSTLADCSIQNESNLDRPSASSSGNVYLCHTSRWLDNHS</sequence>